<comment type="subcellular location">
    <subcellularLocation>
        <location evidence="1 11">Secreted</location>
        <location evidence="1 11">Extracellular space</location>
        <location evidence="1 11">Extracellular matrix</location>
    </subcellularLocation>
</comment>
<protein>
    <recommendedName>
        <fullName evidence="11">Protein Wnt</fullName>
    </recommendedName>
</protein>
<organism evidence="12 13">
    <name type="scientific">Fukomys damarensis</name>
    <name type="common">Damaraland mole rat</name>
    <name type="synonym">Cryptomys damarensis</name>
    <dbReference type="NCBI Taxonomy" id="885580"/>
    <lineage>
        <taxon>Eukaryota</taxon>
        <taxon>Metazoa</taxon>
        <taxon>Chordata</taxon>
        <taxon>Craniata</taxon>
        <taxon>Vertebrata</taxon>
        <taxon>Euteleostomi</taxon>
        <taxon>Mammalia</taxon>
        <taxon>Eutheria</taxon>
        <taxon>Euarchontoglires</taxon>
        <taxon>Glires</taxon>
        <taxon>Rodentia</taxon>
        <taxon>Hystricomorpha</taxon>
        <taxon>Bathyergidae</taxon>
        <taxon>Fukomys</taxon>
    </lineage>
</organism>
<keyword evidence="13" id="KW-1185">Reference proteome</keyword>
<dbReference type="PRINTS" id="PR01349">
    <property type="entry name" value="WNTPROTEIN"/>
</dbReference>
<dbReference type="FunFam" id="3.30.2460.20:FF:000001">
    <property type="entry name" value="Wnt homolog"/>
    <property type="match status" value="1"/>
</dbReference>
<dbReference type="GO" id="GO:0005125">
    <property type="term" value="F:cytokine activity"/>
    <property type="evidence" value="ECO:0007669"/>
    <property type="project" value="TreeGrafter"/>
</dbReference>
<dbReference type="GO" id="GO:0045165">
    <property type="term" value="P:cell fate commitment"/>
    <property type="evidence" value="ECO:0007669"/>
    <property type="project" value="TreeGrafter"/>
</dbReference>
<reference evidence="12 13" key="1">
    <citation type="submission" date="2013-11" db="EMBL/GenBank/DDBJ databases">
        <title>The Damaraland mole rat (Fukomys damarensis) genome and evolution of African mole rats.</title>
        <authorList>
            <person name="Gladyshev V.N."/>
            <person name="Fang X."/>
        </authorList>
    </citation>
    <scope>NUCLEOTIDE SEQUENCE [LARGE SCALE GENOMIC DNA]</scope>
    <source>
        <tissue evidence="12">Liver</tissue>
    </source>
</reference>
<dbReference type="GO" id="GO:0005615">
    <property type="term" value="C:extracellular space"/>
    <property type="evidence" value="ECO:0007669"/>
    <property type="project" value="TreeGrafter"/>
</dbReference>
<keyword evidence="5" id="KW-0272">Extracellular matrix</keyword>
<keyword evidence="8" id="KW-1015">Disulfide bond</keyword>
<evidence type="ECO:0000256" key="1">
    <source>
        <dbReference type="ARBA" id="ARBA00004498"/>
    </source>
</evidence>
<dbReference type="GO" id="GO:0030182">
    <property type="term" value="P:neuron differentiation"/>
    <property type="evidence" value="ECO:0007669"/>
    <property type="project" value="TreeGrafter"/>
</dbReference>
<keyword evidence="10" id="KW-0449">Lipoprotein</keyword>
<comment type="similarity">
    <text evidence="2 11">Belongs to the Wnt family.</text>
</comment>
<dbReference type="PANTHER" id="PTHR12027">
    <property type="entry name" value="WNT RELATED"/>
    <property type="match status" value="1"/>
</dbReference>
<comment type="function">
    <text evidence="11">Ligand for members of the frizzled family of seven transmembrane receptors.</text>
</comment>
<accession>A0A091DUY3</accession>
<dbReference type="EMBL" id="KN122000">
    <property type="protein sequence ID" value="KFO34278.1"/>
    <property type="molecule type" value="Genomic_DNA"/>
</dbReference>
<keyword evidence="3 11" id="KW-0217">Developmental protein</keyword>
<evidence type="ECO:0000256" key="9">
    <source>
        <dbReference type="ARBA" id="ARBA00023180"/>
    </source>
</evidence>
<dbReference type="InterPro" id="IPR018161">
    <property type="entry name" value="Wnt_CS"/>
</dbReference>
<dbReference type="GO" id="GO:0048513">
    <property type="term" value="P:animal organ development"/>
    <property type="evidence" value="ECO:0007669"/>
    <property type="project" value="UniProtKB-ARBA"/>
</dbReference>
<dbReference type="SMR" id="A0A091DUY3"/>
<dbReference type="SMART" id="SM00097">
    <property type="entry name" value="WNT1"/>
    <property type="match status" value="1"/>
</dbReference>
<dbReference type="PROSITE" id="PS00246">
    <property type="entry name" value="WNT1"/>
    <property type="match status" value="1"/>
</dbReference>
<dbReference type="AlphaFoldDB" id="A0A091DUY3"/>
<evidence type="ECO:0000256" key="5">
    <source>
        <dbReference type="ARBA" id="ARBA00022530"/>
    </source>
</evidence>
<evidence type="ECO:0000313" key="13">
    <source>
        <dbReference type="Proteomes" id="UP000028990"/>
    </source>
</evidence>
<dbReference type="InterPro" id="IPR009140">
    <property type="entry name" value="Wnt2"/>
</dbReference>
<dbReference type="STRING" id="885580.ENSFDAP00000022116"/>
<evidence type="ECO:0000256" key="11">
    <source>
        <dbReference type="RuleBase" id="RU003500"/>
    </source>
</evidence>
<dbReference type="GO" id="GO:0060070">
    <property type="term" value="P:canonical Wnt signaling pathway"/>
    <property type="evidence" value="ECO:0007669"/>
    <property type="project" value="TreeGrafter"/>
</dbReference>
<evidence type="ECO:0000256" key="10">
    <source>
        <dbReference type="ARBA" id="ARBA00023288"/>
    </source>
</evidence>
<evidence type="ECO:0000256" key="2">
    <source>
        <dbReference type="ARBA" id="ARBA00005683"/>
    </source>
</evidence>
<dbReference type="InterPro" id="IPR005817">
    <property type="entry name" value="Wnt"/>
</dbReference>
<keyword evidence="6 11" id="KW-0879">Wnt signaling pathway</keyword>
<dbReference type="PRINTS" id="PR01842">
    <property type="entry name" value="WNT2PROTEIN"/>
</dbReference>
<proteinExistence type="inferred from homology"/>
<dbReference type="eggNOG" id="KOG3913">
    <property type="taxonomic scope" value="Eukaryota"/>
</dbReference>
<name>A0A091DUY3_FUKDA</name>
<evidence type="ECO:0000256" key="7">
    <source>
        <dbReference type="ARBA" id="ARBA00022729"/>
    </source>
</evidence>
<sequence>MVLQGPAISATHPECLDLIQETVRQRIVEVIPLLHEDGGSETQYRGSEELLFCRPRPSPTSQRTFSRRNAPLPAFQTSVDRAQLPLGRSPAIRAALAQSPALPESYMRATGGSSRVMCDNVPGLVSRQRQLCHRHPDVMRAIGLGVAEWTAECQHQFRQHRWNCNTLDRDHSLFGRVLLRSSRESAFVYAVSSAGVVFAITRACSQGELKSCSCDPKKKGTAKDSKGIFDWGGCSDNIDYGIKFARAFVDAKERKGKDARALMNLHNNRAGRKAVKRFLKQECKCHGVSGSCTLRTCWLAMADFRKTGDYLWRKYNGAIQVVMNQDGTGFTVANKRFKKPTKNDLVYFENSPDYCIRDREAASTHLARLSSCLFGVLSSGHVDTFLLLTEIRCFLVLHDVGSGPPLADLPSTQPRLAAILPVLMKFLCLSSGFPWLTRQSSLGTAGRVCNLTSRGMDSCEVMCCGRGYDTSRITRMTKCECKFHWCCAVHCQDCLEALDVHTCKAPKNADWTTST</sequence>
<keyword evidence="4" id="KW-0964">Secreted</keyword>
<keyword evidence="7" id="KW-0732">Signal</keyword>
<dbReference type="PANTHER" id="PTHR12027:SF86">
    <property type="entry name" value="PROTEIN WNT-2"/>
    <property type="match status" value="1"/>
</dbReference>
<dbReference type="InterPro" id="IPR043158">
    <property type="entry name" value="Wnt_C"/>
</dbReference>
<gene>
    <name evidence="12" type="ORF">H920_04326</name>
</gene>
<evidence type="ECO:0000256" key="3">
    <source>
        <dbReference type="ARBA" id="ARBA00022473"/>
    </source>
</evidence>
<dbReference type="Proteomes" id="UP000028990">
    <property type="component" value="Unassembled WGS sequence"/>
</dbReference>
<dbReference type="Gene3D" id="3.30.2460.20">
    <property type="match status" value="1"/>
</dbReference>
<evidence type="ECO:0000256" key="4">
    <source>
        <dbReference type="ARBA" id="ARBA00022525"/>
    </source>
</evidence>
<dbReference type="GO" id="GO:0005109">
    <property type="term" value="F:frizzled binding"/>
    <property type="evidence" value="ECO:0007669"/>
    <property type="project" value="TreeGrafter"/>
</dbReference>
<evidence type="ECO:0000256" key="8">
    <source>
        <dbReference type="ARBA" id="ARBA00023157"/>
    </source>
</evidence>
<dbReference type="CDD" id="cd19345">
    <property type="entry name" value="Wnt_Wnt2"/>
    <property type="match status" value="1"/>
</dbReference>
<dbReference type="Pfam" id="PF00110">
    <property type="entry name" value="wnt"/>
    <property type="match status" value="2"/>
</dbReference>
<evidence type="ECO:0000256" key="6">
    <source>
        <dbReference type="ARBA" id="ARBA00022687"/>
    </source>
</evidence>
<evidence type="ECO:0000313" key="12">
    <source>
        <dbReference type="EMBL" id="KFO34278.1"/>
    </source>
</evidence>
<keyword evidence="9" id="KW-0325">Glycoprotein</keyword>